<evidence type="ECO:0000313" key="3">
    <source>
        <dbReference type="Proteomes" id="UP000254875"/>
    </source>
</evidence>
<evidence type="ECO:0008006" key="4">
    <source>
        <dbReference type="Google" id="ProtNLM"/>
    </source>
</evidence>
<evidence type="ECO:0000313" key="2">
    <source>
        <dbReference type="EMBL" id="RDK02775.1"/>
    </source>
</evidence>
<proteinExistence type="predicted"/>
<name>A0A370NB14_9BURK</name>
<protein>
    <recommendedName>
        <fullName evidence="4">YjbH domain-containing protein</fullName>
    </recommendedName>
</protein>
<feature type="signal peptide" evidence="1">
    <location>
        <begin position="1"/>
        <end position="39"/>
    </location>
</feature>
<dbReference type="Pfam" id="PF06082">
    <property type="entry name" value="YjbH"/>
    <property type="match status" value="2"/>
</dbReference>
<dbReference type="OrthoDB" id="5392628at2"/>
<organism evidence="2 3">
    <name type="scientific">Paraburkholderia lacunae</name>
    <dbReference type="NCBI Taxonomy" id="2211104"/>
    <lineage>
        <taxon>Bacteria</taxon>
        <taxon>Pseudomonadati</taxon>
        <taxon>Pseudomonadota</taxon>
        <taxon>Betaproteobacteria</taxon>
        <taxon>Burkholderiales</taxon>
        <taxon>Burkholderiaceae</taxon>
        <taxon>Paraburkholderia</taxon>
    </lineage>
</organism>
<dbReference type="AlphaFoldDB" id="A0A370NB14"/>
<keyword evidence="3" id="KW-1185">Reference proteome</keyword>
<dbReference type="EMBL" id="QHKS01000006">
    <property type="protein sequence ID" value="RDK02775.1"/>
    <property type="molecule type" value="Genomic_DNA"/>
</dbReference>
<gene>
    <name evidence="2" type="ORF">DLM46_11025</name>
</gene>
<reference evidence="3" key="1">
    <citation type="submission" date="2018-05" db="EMBL/GenBank/DDBJ databases">
        <authorList>
            <person name="Feng T."/>
        </authorList>
    </citation>
    <scope>NUCLEOTIDE SEQUENCE [LARGE SCALE GENOMIC DNA]</scope>
    <source>
        <strain evidence="3">S27</strain>
    </source>
</reference>
<sequence>MYPQLKNRATKLRGQQPSLAAPKVMALAAVLAFSSAAHAVDPALDALGQAGGLVIPDAFALPEGTVEAQYNNYIDPRYGKQATDAQMYWGAVGLLPYVELSGGLANYPANVPAPFSHADHFLFRHLMGNIKVEVPKFFKYQPGIAFGVADIGGQTHFFRSKYGVVSQAFGPVTLSAGYGQGDRLDGVFGGAQLSLWNTGLSLLAEDDSKTPYAGVRYQSPRISWLADANVIGTFVRSMRSTNGVSPRTAFSVGIQIPLGKRFSADRCADGLCHGSQHVPVTHATEGENDGGSIRLASLQPIDTRAVASNANGLAGAPITYVPPLQSYASVMLGDATPARSPDAQAVAVPQALDTSALDEIAAQLFAAGLERVRAGMSGRDLVIEYENHRYNQNEADALGIVLGVASVNAPYGTEKIHVVIKKANEPLAEVTVDREAFAQFVAGGASAAASASLTMRSRPTYDPDSIAWHGNDHTHGLTRIQIEPIVSYLYGTEYGNFDISLGADIEGFVPLWRGAELYASYIAPLYNTKNMDDGRVFSNDRLRGGLNAVALTQSFWIMPRVFNVASVGKFNYSYLGVQNETTVFVPGRPDLIRLRLAYLHHEPGHDALPSEKNAMLTYRWVQPSWKLWIEAGVARFVGGDKGPVATLTRWFDDVSVSVHGEHSGQGTFVGAAISFPLTLRQGMKPGISQVYGSEQFALDFRTRVGSTNYLSANGAQNMGFPYSTQQYLLNQGRFSGEYFATQLYRMRDAYLRYGRPDSDVTRPKQQVSVPAVSTTGAALSLGVCGNSLQGVSDGRAVVPVNCE</sequence>
<keyword evidence="1" id="KW-0732">Signal</keyword>
<feature type="chain" id="PRO_5017051136" description="YjbH domain-containing protein" evidence="1">
    <location>
        <begin position="40"/>
        <end position="803"/>
    </location>
</feature>
<comment type="caution">
    <text evidence="2">The sequence shown here is derived from an EMBL/GenBank/DDBJ whole genome shotgun (WGS) entry which is preliminary data.</text>
</comment>
<dbReference type="InterPro" id="IPR010344">
    <property type="entry name" value="YbjH"/>
</dbReference>
<accession>A0A370NB14</accession>
<dbReference type="Proteomes" id="UP000254875">
    <property type="component" value="Unassembled WGS sequence"/>
</dbReference>
<evidence type="ECO:0000256" key="1">
    <source>
        <dbReference type="SAM" id="SignalP"/>
    </source>
</evidence>